<dbReference type="InterPro" id="IPR007919">
    <property type="entry name" value="UPF0220"/>
</dbReference>
<gene>
    <name evidence="7" type="ORF">MVEN_01396300</name>
</gene>
<evidence type="ECO:0000256" key="5">
    <source>
        <dbReference type="ARBA" id="ARBA00023136"/>
    </source>
</evidence>
<keyword evidence="4" id="KW-1133">Transmembrane helix</keyword>
<evidence type="ECO:0000313" key="7">
    <source>
        <dbReference type="EMBL" id="KAF7348768.1"/>
    </source>
</evidence>
<dbReference type="EMBL" id="JACAZI010000011">
    <property type="protein sequence ID" value="KAF7348768.1"/>
    <property type="molecule type" value="Genomic_DNA"/>
</dbReference>
<evidence type="ECO:0000313" key="8">
    <source>
        <dbReference type="Proteomes" id="UP000620124"/>
    </source>
</evidence>
<evidence type="ECO:0000256" key="1">
    <source>
        <dbReference type="ARBA" id="ARBA00004141"/>
    </source>
</evidence>
<organism evidence="7 8">
    <name type="scientific">Mycena venus</name>
    <dbReference type="NCBI Taxonomy" id="2733690"/>
    <lineage>
        <taxon>Eukaryota</taxon>
        <taxon>Fungi</taxon>
        <taxon>Dikarya</taxon>
        <taxon>Basidiomycota</taxon>
        <taxon>Agaricomycotina</taxon>
        <taxon>Agaricomycetes</taxon>
        <taxon>Agaricomycetidae</taxon>
        <taxon>Agaricales</taxon>
        <taxon>Marasmiineae</taxon>
        <taxon>Mycenaceae</taxon>
        <taxon>Mycena</taxon>
    </lineage>
</organism>
<protein>
    <submittedName>
        <fullName evidence="7">UPF0220 protein C8D2.02c</fullName>
    </submittedName>
</protein>
<dbReference type="GO" id="GO:0016020">
    <property type="term" value="C:membrane"/>
    <property type="evidence" value="ECO:0007669"/>
    <property type="project" value="UniProtKB-SubCell"/>
</dbReference>
<proteinExistence type="inferred from homology"/>
<feature type="region of interest" description="Disordered" evidence="6">
    <location>
        <begin position="33"/>
        <end position="53"/>
    </location>
</feature>
<dbReference type="Proteomes" id="UP000620124">
    <property type="component" value="Unassembled WGS sequence"/>
</dbReference>
<comment type="similarity">
    <text evidence="2">Belongs to the UPF0220 family.</text>
</comment>
<reference evidence="7" key="1">
    <citation type="submission" date="2020-05" db="EMBL/GenBank/DDBJ databases">
        <title>Mycena genomes resolve the evolution of fungal bioluminescence.</title>
        <authorList>
            <person name="Tsai I.J."/>
        </authorList>
    </citation>
    <scope>NUCLEOTIDE SEQUENCE</scope>
    <source>
        <strain evidence="7">CCC161011</strain>
    </source>
</reference>
<dbReference type="OrthoDB" id="268928at2759"/>
<name>A0A8H6XV70_9AGAR</name>
<keyword evidence="8" id="KW-1185">Reference proteome</keyword>
<comment type="subcellular location">
    <subcellularLocation>
        <location evidence="1">Membrane</location>
        <topology evidence="1">Multi-pass membrane protein</topology>
    </subcellularLocation>
</comment>
<keyword evidence="5" id="KW-0472">Membrane</keyword>
<evidence type="ECO:0000256" key="2">
    <source>
        <dbReference type="ARBA" id="ARBA00005335"/>
    </source>
</evidence>
<comment type="caution">
    <text evidence="7">The sequence shown here is derived from an EMBL/GenBank/DDBJ whole genome shotgun (WGS) entry which is preliminary data.</text>
</comment>
<evidence type="ECO:0000256" key="4">
    <source>
        <dbReference type="ARBA" id="ARBA00022989"/>
    </source>
</evidence>
<dbReference type="Pfam" id="PF05255">
    <property type="entry name" value="UPF0220"/>
    <property type="match status" value="1"/>
</dbReference>
<accession>A0A8H6XV70</accession>
<keyword evidence="3" id="KW-0812">Transmembrane</keyword>
<sequence length="162" mass="18012">MSLSFLSSFPHSLAYAVRPRQLTLPRCLDPFRPRQNALGRPNTPLPSTSPSSTCSPGLCSLLGFLIINLTDKDHVRRDEAAFGDARAVWRTLMFLFIGFALMAWRRVSCVFFASPFCVDSSNASSARAHQFKYYGYASIAQNLALKLSPGHPLDRTELERGV</sequence>
<evidence type="ECO:0000256" key="6">
    <source>
        <dbReference type="SAM" id="MobiDB-lite"/>
    </source>
</evidence>
<evidence type="ECO:0000256" key="3">
    <source>
        <dbReference type="ARBA" id="ARBA00022692"/>
    </source>
</evidence>
<dbReference type="AlphaFoldDB" id="A0A8H6XV70"/>